<keyword evidence="2" id="KW-1185">Reference proteome</keyword>
<protein>
    <submittedName>
        <fullName evidence="1">Uncharacterized protein</fullName>
    </submittedName>
</protein>
<dbReference type="Proteomes" id="UP000327493">
    <property type="component" value="Chromosome 15"/>
</dbReference>
<dbReference type="EMBL" id="VOFY01000015">
    <property type="protein sequence ID" value="KAA8585056.1"/>
    <property type="molecule type" value="Genomic_DNA"/>
</dbReference>
<accession>A0A5J5CWK3</accession>
<evidence type="ECO:0000313" key="2">
    <source>
        <dbReference type="Proteomes" id="UP000327493"/>
    </source>
</evidence>
<reference evidence="1 2" key="1">
    <citation type="submission" date="2019-08" db="EMBL/GenBank/DDBJ databases">
        <title>A chromosome-level genome assembly, high-density linkage maps, and genome scans reveal the genomic architecture of hybrid incompatibilities underlying speciation via character displacement in darters (Percidae: Etheostominae).</title>
        <authorList>
            <person name="Moran R.L."/>
            <person name="Catchen J.M."/>
            <person name="Fuller R.C."/>
        </authorList>
    </citation>
    <scope>NUCLEOTIDE SEQUENCE [LARGE SCALE GENOMIC DNA]</scope>
    <source>
        <strain evidence="1">EspeVRDwgs_2016</strain>
        <tissue evidence="1">Muscle</tissue>
    </source>
</reference>
<name>A0A5J5CWK3_9PERO</name>
<sequence>MRRWRWVKSRRLPPAKPHNKLESVWARWCKLFSLCLLGVCPS</sequence>
<gene>
    <name evidence="1" type="ORF">FQN60_003750</name>
</gene>
<organism evidence="1 2">
    <name type="scientific">Etheostoma spectabile</name>
    <name type="common">orangethroat darter</name>
    <dbReference type="NCBI Taxonomy" id="54343"/>
    <lineage>
        <taxon>Eukaryota</taxon>
        <taxon>Metazoa</taxon>
        <taxon>Chordata</taxon>
        <taxon>Craniata</taxon>
        <taxon>Vertebrata</taxon>
        <taxon>Euteleostomi</taxon>
        <taxon>Actinopterygii</taxon>
        <taxon>Neopterygii</taxon>
        <taxon>Teleostei</taxon>
        <taxon>Neoteleostei</taxon>
        <taxon>Acanthomorphata</taxon>
        <taxon>Eupercaria</taxon>
        <taxon>Perciformes</taxon>
        <taxon>Percoidei</taxon>
        <taxon>Percidae</taxon>
        <taxon>Etheostomatinae</taxon>
        <taxon>Etheostoma</taxon>
    </lineage>
</organism>
<proteinExistence type="predicted"/>
<comment type="caution">
    <text evidence="1">The sequence shown here is derived from an EMBL/GenBank/DDBJ whole genome shotgun (WGS) entry which is preliminary data.</text>
</comment>
<dbReference type="AlphaFoldDB" id="A0A5J5CWK3"/>
<evidence type="ECO:0000313" key="1">
    <source>
        <dbReference type="EMBL" id="KAA8585056.1"/>
    </source>
</evidence>